<protein>
    <submittedName>
        <fullName evidence="3">Uncharacterized protein</fullName>
    </submittedName>
</protein>
<reference evidence="4" key="1">
    <citation type="journal article" date="2018" name="Nat. Microbiol.">
        <title>Leveraging single-cell genomics to expand the fungal tree of life.</title>
        <authorList>
            <person name="Ahrendt S.R."/>
            <person name="Quandt C.A."/>
            <person name="Ciobanu D."/>
            <person name="Clum A."/>
            <person name="Salamov A."/>
            <person name="Andreopoulos B."/>
            <person name="Cheng J.F."/>
            <person name="Woyke T."/>
            <person name="Pelin A."/>
            <person name="Henrissat B."/>
            <person name="Reynolds N.K."/>
            <person name="Benny G.L."/>
            <person name="Smith M.E."/>
            <person name="James T.Y."/>
            <person name="Grigoriev I.V."/>
        </authorList>
    </citation>
    <scope>NUCLEOTIDE SEQUENCE [LARGE SCALE GENOMIC DNA]</scope>
    <source>
        <strain evidence="4">ATCC 52028</strain>
    </source>
</reference>
<evidence type="ECO:0000256" key="1">
    <source>
        <dbReference type="SAM" id="Coils"/>
    </source>
</evidence>
<accession>A0A4P9X781</accession>
<keyword evidence="1" id="KW-0175">Coiled coil</keyword>
<gene>
    <name evidence="3" type="ORF">CXG81DRAFT_26258</name>
</gene>
<dbReference type="Proteomes" id="UP000274922">
    <property type="component" value="Unassembled WGS sequence"/>
</dbReference>
<dbReference type="EMBL" id="ML014187">
    <property type="protein sequence ID" value="RKP01062.1"/>
    <property type="molecule type" value="Genomic_DNA"/>
</dbReference>
<feature type="coiled-coil region" evidence="1">
    <location>
        <begin position="69"/>
        <end position="182"/>
    </location>
</feature>
<evidence type="ECO:0000313" key="3">
    <source>
        <dbReference type="EMBL" id="RKP01062.1"/>
    </source>
</evidence>
<feature type="region of interest" description="Disordered" evidence="2">
    <location>
        <begin position="19"/>
        <end position="55"/>
    </location>
</feature>
<feature type="coiled-coil region" evidence="1">
    <location>
        <begin position="281"/>
        <end position="308"/>
    </location>
</feature>
<feature type="region of interest" description="Disordered" evidence="2">
    <location>
        <begin position="189"/>
        <end position="260"/>
    </location>
</feature>
<name>A0A4P9X781_9FUNG</name>
<feature type="compositionally biased region" description="Low complexity" evidence="2">
    <location>
        <begin position="226"/>
        <end position="238"/>
    </location>
</feature>
<organism evidence="3 4">
    <name type="scientific">Caulochytrium protostelioides</name>
    <dbReference type="NCBI Taxonomy" id="1555241"/>
    <lineage>
        <taxon>Eukaryota</taxon>
        <taxon>Fungi</taxon>
        <taxon>Fungi incertae sedis</taxon>
        <taxon>Chytridiomycota</taxon>
        <taxon>Chytridiomycota incertae sedis</taxon>
        <taxon>Chytridiomycetes</taxon>
        <taxon>Caulochytriales</taxon>
        <taxon>Caulochytriaceae</taxon>
        <taxon>Caulochytrium</taxon>
    </lineage>
</organism>
<proteinExistence type="predicted"/>
<feature type="coiled-coil region" evidence="1">
    <location>
        <begin position="341"/>
        <end position="368"/>
    </location>
</feature>
<keyword evidence="4" id="KW-1185">Reference proteome</keyword>
<evidence type="ECO:0000256" key="2">
    <source>
        <dbReference type="SAM" id="MobiDB-lite"/>
    </source>
</evidence>
<dbReference type="AlphaFoldDB" id="A0A4P9X781"/>
<sequence>MTQKESLRSRLKALQQEVQHLKAQNQHLKAKVADASSSLSPPPPLLAAADADATQPGAEIKESKVQLEAHDASAQLEEAHHDLARLRTERDKQVAEAYRLGQQEIQVKLDAAERRLAEQDRAYEARKRDLSDQLETARTTLATMTAERDQKAKKLTKTAAELKRYVDEAEVMKASFEFLQEQLVKHQQAPAGQADAASWQEDSSMSHDELSVASDAVPKHPLGEISSSEAPSSDKPSSGAPTSQNVMPHPHESAMTVQHASTETLLEDAKPATTPSVDKMMSEYETQIVALQAQCAQHEATLRVVAEELAQARTDASATTADLQAQLDDATRRELEACHEHQVLLDQIQQLDAMYRKATEEKHDVEKAVVARERRDYEALLTETDVSGKLLLALVDAMLLPKQRAALPQGDVLRRAETPKDALVIRYLQDDAWWSPSDVATCQTGTCGKAFGLQAL</sequence>
<evidence type="ECO:0000313" key="4">
    <source>
        <dbReference type="Proteomes" id="UP000274922"/>
    </source>
</evidence>